<dbReference type="PANTHER" id="PTHR30026">
    <property type="entry name" value="OUTER MEMBRANE PROTEIN TOLC"/>
    <property type="match status" value="1"/>
</dbReference>
<keyword evidence="4" id="KW-1134">Transmembrane beta strand</keyword>
<feature type="coiled-coil region" evidence="8">
    <location>
        <begin position="63"/>
        <end position="90"/>
    </location>
</feature>
<keyword evidence="7" id="KW-0998">Cell outer membrane</keyword>
<gene>
    <name evidence="9" type="ORF">SULYE_1663</name>
</gene>
<proteinExistence type="inferred from homology"/>
<evidence type="ECO:0000256" key="2">
    <source>
        <dbReference type="ARBA" id="ARBA00007613"/>
    </source>
</evidence>
<keyword evidence="5" id="KW-0812">Transmembrane</keyword>
<keyword evidence="3" id="KW-0813">Transport</keyword>
<comment type="similarity">
    <text evidence="2">Belongs to the outer membrane factor (OMF) (TC 1.B.17) family.</text>
</comment>
<dbReference type="AlphaFoldDB" id="C4FM59"/>
<dbReference type="GO" id="GO:1990281">
    <property type="term" value="C:efflux pump complex"/>
    <property type="evidence" value="ECO:0007669"/>
    <property type="project" value="TreeGrafter"/>
</dbReference>
<dbReference type="PANTHER" id="PTHR30026:SF20">
    <property type="entry name" value="OUTER MEMBRANE PROTEIN TOLC"/>
    <property type="match status" value="1"/>
</dbReference>
<dbReference type="InterPro" id="IPR003423">
    <property type="entry name" value="OMP_efflux"/>
</dbReference>
<dbReference type="Proteomes" id="UP000005540">
    <property type="component" value="Unassembled WGS sequence"/>
</dbReference>
<evidence type="ECO:0000313" key="10">
    <source>
        <dbReference type="Proteomes" id="UP000005540"/>
    </source>
</evidence>
<evidence type="ECO:0000256" key="3">
    <source>
        <dbReference type="ARBA" id="ARBA00022448"/>
    </source>
</evidence>
<evidence type="ECO:0000256" key="1">
    <source>
        <dbReference type="ARBA" id="ARBA00004442"/>
    </source>
</evidence>
<protein>
    <submittedName>
        <fullName evidence="9">Outer membrane efflux protein</fullName>
    </submittedName>
</protein>
<dbReference type="EMBL" id="ABZS01000211">
    <property type="protein sequence ID" value="EEP59839.1"/>
    <property type="molecule type" value="Genomic_DNA"/>
</dbReference>
<keyword evidence="8" id="KW-0175">Coiled coil</keyword>
<keyword evidence="6" id="KW-0472">Membrane</keyword>
<evidence type="ECO:0000256" key="4">
    <source>
        <dbReference type="ARBA" id="ARBA00022452"/>
    </source>
</evidence>
<evidence type="ECO:0000256" key="5">
    <source>
        <dbReference type="ARBA" id="ARBA00022692"/>
    </source>
</evidence>
<dbReference type="Gene3D" id="1.20.1600.10">
    <property type="entry name" value="Outer membrane efflux proteins (OEP)"/>
    <property type="match status" value="1"/>
</dbReference>
<dbReference type="Pfam" id="PF02321">
    <property type="entry name" value="OEP"/>
    <property type="match status" value="1"/>
</dbReference>
<comment type="caution">
    <text evidence="9">The sequence shown here is derived from an EMBL/GenBank/DDBJ whole genome shotgun (WGS) entry which is preliminary data.</text>
</comment>
<reference evidence="9 10" key="1">
    <citation type="submission" date="2009-04" db="EMBL/GenBank/DDBJ databases">
        <authorList>
            <person name="Reysenbach A.-L."/>
            <person name="Heidelberg J.F."/>
            <person name="Nelson W.C."/>
        </authorList>
    </citation>
    <scope>NUCLEOTIDE SEQUENCE [LARGE SCALE GENOMIC DNA]</scope>
    <source>
        <strain evidence="9 10">SS-5</strain>
    </source>
</reference>
<dbReference type="SUPFAM" id="SSF56954">
    <property type="entry name" value="Outer membrane efflux proteins (OEP)"/>
    <property type="match status" value="1"/>
</dbReference>
<evidence type="ECO:0000256" key="6">
    <source>
        <dbReference type="ARBA" id="ARBA00023136"/>
    </source>
</evidence>
<accession>C4FM59</accession>
<dbReference type="GO" id="GO:0009279">
    <property type="term" value="C:cell outer membrane"/>
    <property type="evidence" value="ECO:0007669"/>
    <property type="project" value="UniProtKB-SubCell"/>
</dbReference>
<comment type="subcellular location">
    <subcellularLocation>
        <location evidence="1">Cell outer membrane</location>
    </subcellularLocation>
</comment>
<feature type="coiled-coil region" evidence="8">
    <location>
        <begin position="208"/>
        <end position="249"/>
    </location>
</feature>
<dbReference type="GO" id="GO:0015562">
    <property type="term" value="F:efflux transmembrane transporter activity"/>
    <property type="evidence" value="ECO:0007669"/>
    <property type="project" value="InterPro"/>
</dbReference>
<evidence type="ECO:0000256" key="7">
    <source>
        <dbReference type="ARBA" id="ARBA00023237"/>
    </source>
</evidence>
<keyword evidence="10" id="KW-1185">Reference proteome</keyword>
<evidence type="ECO:0000313" key="9">
    <source>
        <dbReference type="EMBL" id="EEP59839.1"/>
    </source>
</evidence>
<organism evidence="9 10">
    <name type="scientific">Sulfurihydrogenibium yellowstonense SS-5</name>
    <dbReference type="NCBI Taxonomy" id="432331"/>
    <lineage>
        <taxon>Bacteria</taxon>
        <taxon>Pseudomonadati</taxon>
        <taxon>Aquificota</taxon>
        <taxon>Aquificia</taxon>
        <taxon>Aquificales</taxon>
        <taxon>Hydrogenothermaceae</taxon>
        <taxon>Sulfurihydrogenibium</taxon>
    </lineage>
</organism>
<dbReference type="InterPro" id="IPR051906">
    <property type="entry name" value="TolC-like"/>
</dbReference>
<sequence>MIKEDVKQQVKDTARRLFLTSLTYKEIMKIKEENLKYWQENYKYVEAKYDAGLLAKYDFMRASSQLQSAIADYENAKANYEKSIEDLKRFLMIEDITPPEGNLEKLTYNKEINIENNTALKVINQQIKVAQQQVEYQKSANYPSLSAFVNYQANNQVRFPSTSEVWKKGYNLGLSLNWILFDGFAKDSRVLQAKIDKTKNEITYQDKIIELKTTLNKTLADIKALEHQLKANEENLKVAKEALRLSTERFKANIANTLEVLESENNYQSAQLTYLNTLYNYNLKIFDLMNLNGE</sequence>
<dbReference type="GO" id="GO:0015288">
    <property type="term" value="F:porin activity"/>
    <property type="evidence" value="ECO:0007669"/>
    <property type="project" value="TreeGrafter"/>
</dbReference>
<name>C4FM59_9AQUI</name>
<evidence type="ECO:0000256" key="8">
    <source>
        <dbReference type="SAM" id="Coils"/>
    </source>
</evidence>